<dbReference type="EMBL" id="BPQJ01000001">
    <property type="protein sequence ID" value="GJD59940.1"/>
    <property type="molecule type" value="Genomic_DNA"/>
</dbReference>
<comment type="caution">
    <text evidence="1">The sequence shown here is derived from an EMBL/GenBank/DDBJ whole genome shotgun (WGS) entry which is preliminary data.</text>
</comment>
<keyword evidence="2" id="KW-1185">Reference proteome</keyword>
<dbReference type="AlphaFoldDB" id="A0AA37H6T1"/>
<reference evidence="1" key="1">
    <citation type="journal article" date="2016" name="Front. Microbiol.">
        <title>Genome Sequence of the Piezophilic, Mesophilic Sulfate-Reducing Bacterium Desulfovibrio indicus J2T.</title>
        <authorList>
            <person name="Cao J."/>
            <person name="Maignien L."/>
            <person name="Shao Z."/>
            <person name="Alain K."/>
            <person name="Jebbar M."/>
        </authorList>
    </citation>
    <scope>NUCLEOTIDE SEQUENCE</scope>
    <source>
        <strain evidence="1">JCM 32048</strain>
    </source>
</reference>
<protein>
    <submittedName>
        <fullName evidence="1">Uncharacterized protein</fullName>
    </submittedName>
</protein>
<evidence type="ECO:0000313" key="2">
    <source>
        <dbReference type="Proteomes" id="UP001055286"/>
    </source>
</evidence>
<organism evidence="1 2">
    <name type="scientific">Methylobacterium frigidaeris</name>
    <dbReference type="NCBI Taxonomy" id="2038277"/>
    <lineage>
        <taxon>Bacteria</taxon>
        <taxon>Pseudomonadati</taxon>
        <taxon>Pseudomonadota</taxon>
        <taxon>Alphaproteobacteria</taxon>
        <taxon>Hyphomicrobiales</taxon>
        <taxon>Methylobacteriaceae</taxon>
        <taxon>Methylobacterium</taxon>
    </lineage>
</organism>
<accession>A0AA37H6T1</accession>
<name>A0AA37H6T1_9HYPH</name>
<evidence type="ECO:0000313" key="1">
    <source>
        <dbReference type="EMBL" id="GJD59940.1"/>
    </source>
</evidence>
<reference evidence="1" key="2">
    <citation type="submission" date="2021-08" db="EMBL/GenBank/DDBJ databases">
        <authorList>
            <person name="Tani A."/>
            <person name="Ola A."/>
            <person name="Ogura Y."/>
            <person name="Katsura K."/>
            <person name="Hayashi T."/>
        </authorList>
    </citation>
    <scope>NUCLEOTIDE SEQUENCE</scope>
    <source>
        <strain evidence="1">JCM 32048</strain>
    </source>
</reference>
<sequence length="113" mass="11538">MRAGLTVGLVALSILAAAEPAEARGRRGGIVFVAGRNHAAPAETSAARIPGQEPWMRTAAADAGAPEPMTTGTAVPVVRREMNPPPNPTPVPARPWCITGRVFGSGAGFCAIN</sequence>
<gene>
    <name evidence="1" type="ORF">MPEAHAMD_0071</name>
</gene>
<dbReference type="RefSeq" id="WP_099908742.1">
    <property type="nucleotide sequence ID" value="NZ_BPQJ01000001.1"/>
</dbReference>
<dbReference type="Proteomes" id="UP001055286">
    <property type="component" value="Unassembled WGS sequence"/>
</dbReference>
<proteinExistence type="predicted"/>